<protein>
    <submittedName>
        <fullName evidence="1">Uncharacterized protein</fullName>
    </submittedName>
</protein>
<sequence>MLAVYRNPITIPLTAVKTLETLPPKNISMQGIEVVIILSPFSHLYGATHIN</sequence>
<dbReference type="AlphaFoldDB" id="A0A9D4JB14"/>
<evidence type="ECO:0000313" key="1">
    <source>
        <dbReference type="EMBL" id="KAH3801427.1"/>
    </source>
</evidence>
<evidence type="ECO:0000313" key="2">
    <source>
        <dbReference type="Proteomes" id="UP000828390"/>
    </source>
</evidence>
<comment type="caution">
    <text evidence="1">The sequence shown here is derived from an EMBL/GenBank/DDBJ whole genome shotgun (WGS) entry which is preliminary data.</text>
</comment>
<organism evidence="1 2">
    <name type="scientific">Dreissena polymorpha</name>
    <name type="common">Zebra mussel</name>
    <name type="synonym">Mytilus polymorpha</name>
    <dbReference type="NCBI Taxonomy" id="45954"/>
    <lineage>
        <taxon>Eukaryota</taxon>
        <taxon>Metazoa</taxon>
        <taxon>Spiralia</taxon>
        <taxon>Lophotrochozoa</taxon>
        <taxon>Mollusca</taxon>
        <taxon>Bivalvia</taxon>
        <taxon>Autobranchia</taxon>
        <taxon>Heteroconchia</taxon>
        <taxon>Euheterodonta</taxon>
        <taxon>Imparidentia</taxon>
        <taxon>Neoheterodontei</taxon>
        <taxon>Myida</taxon>
        <taxon>Dreissenoidea</taxon>
        <taxon>Dreissenidae</taxon>
        <taxon>Dreissena</taxon>
    </lineage>
</organism>
<reference evidence="1" key="1">
    <citation type="journal article" date="2019" name="bioRxiv">
        <title>The Genome of the Zebra Mussel, Dreissena polymorpha: A Resource for Invasive Species Research.</title>
        <authorList>
            <person name="McCartney M.A."/>
            <person name="Auch B."/>
            <person name="Kono T."/>
            <person name="Mallez S."/>
            <person name="Zhang Y."/>
            <person name="Obille A."/>
            <person name="Becker A."/>
            <person name="Abrahante J.E."/>
            <person name="Garbe J."/>
            <person name="Badalamenti J.P."/>
            <person name="Herman A."/>
            <person name="Mangelson H."/>
            <person name="Liachko I."/>
            <person name="Sullivan S."/>
            <person name="Sone E.D."/>
            <person name="Koren S."/>
            <person name="Silverstein K.A.T."/>
            <person name="Beckman K.B."/>
            <person name="Gohl D.M."/>
        </authorList>
    </citation>
    <scope>NUCLEOTIDE SEQUENCE</scope>
    <source>
        <strain evidence="1">Duluth1</strain>
        <tissue evidence="1">Whole animal</tissue>
    </source>
</reference>
<dbReference type="Proteomes" id="UP000828390">
    <property type="component" value="Unassembled WGS sequence"/>
</dbReference>
<reference evidence="1" key="2">
    <citation type="submission" date="2020-11" db="EMBL/GenBank/DDBJ databases">
        <authorList>
            <person name="McCartney M.A."/>
            <person name="Auch B."/>
            <person name="Kono T."/>
            <person name="Mallez S."/>
            <person name="Becker A."/>
            <person name="Gohl D.M."/>
            <person name="Silverstein K.A.T."/>
            <person name="Koren S."/>
            <person name="Bechman K.B."/>
            <person name="Herman A."/>
            <person name="Abrahante J.E."/>
            <person name="Garbe J."/>
        </authorList>
    </citation>
    <scope>NUCLEOTIDE SEQUENCE</scope>
    <source>
        <strain evidence="1">Duluth1</strain>
        <tissue evidence="1">Whole animal</tissue>
    </source>
</reference>
<proteinExistence type="predicted"/>
<dbReference type="EMBL" id="JAIWYP010000007">
    <property type="protein sequence ID" value="KAH3801427.1"/>
    <property type="molecule type" value="Genomic_DNA"/>
</dbReference>
<name>A0A9D4JB14_DREPO</name>
<accession>A0A9D4JB14</accession>
<gene>
    <name evidence="1" type="ORF">DPMN_155077</name>
</gene>
<keyword evidence="2" id="KW-1185">Reference proteome</keyword>